<dbReference type="Gene3D" id="3.40.50.300">
    <property type="entry name" value="P-loop containing nucleotide triphosphate hydrolases"/>
    <property type="match status" value="2"/>
</dbReference>
<dbReference type="GO" id="GO:0046872">
    <property type="term" value="F:metal ion binding"/>
    <property type="evidence" value="ECO:0007669"/>
    <property type="project" value="UniProtKB-KW"/>
</dbReference>
<evidence type="ECO:0000256" key="9">
    <source>
        <dbReference type="ARBA" id="ARBA00023118"/>
    </source>
</evidence>
<dbReference type="InterPro" id="IPR027417">
    <property type="entry name" value="P-loop_NTPase"/>
</dbReference>
<dbReference type="EMBL" id="JAGZCZ010000015">
    <property type="protein sequence ID" value="MBS5520590.1"/>
    <property type="molecule type" value="Genomic_DNA"/>
</dbReference>
<dbReference type="NCBIfam" id="TIGR01596">
    <property type="entry name" value="cas3_HD"/>
    <property type="match status" value="1"/>
</dbReference>
<comment type="similarity">
    <text evidence="1">In the N-terminal section; belongs to the CRISPR-associated nuclease Cas3-HD family.</text>
</comment>
<dbReference type="GO" id="GO:0051607">
    <property type="term" value="P:defense response to virus"/>
    <property type="evidence" value="ECO:0007669"/>
    <property type="project" value="UniProtKB-KW"/>
</dbReference>
<evidence type="ECO:0000256" key="1">
    <source>
        <dbReference type="ARBA" id="ARBA00006847"/>
    </source>
</evidence>
<dbReference type="Pfam" id="PF18019">
    <property type="entry name" value="Cas3_HD"/>
    <property type="match status" value="1"/>
</dbReference>
<evidence type="ECO:0000256" key="2">
    <source>
        <dbReference type="ARBA" id="ARBA00009046"/>
    </source>
</evidence>
<dbReference type="GO" id="GO:0003676">
    <property type="term" value="F:nucleic acid binding"/>
    <property type="evidence" value="ECO:0007669"/>
    <property type="project" value="InterPro"/>
</dbReference>
<dbReference type="InterPro" id="IPR041372">
    <property type="entry name" value="Cas3_C"/>
</dbReference>
<dbReference type="Pfam" id="PF22590">
    <property type="entry name" value="Cas3-like_C_2"/>
    <property type="match status" value="1"/>
</dbReference>
<gene>
    <name evidence="12" type="primary">cas3</name>
    <name evidence="12" type="ORF">KHX13_09845</name>
</gene>
<evidence type="ECO:0000313" key="13">
    <source>
        <dbReference type="Proteomes" id="UP000754226"/>
    </source>
</evidence>
<dbReference type="Gene3D" id="1.10.3210.30">
    <property type="match status" value="1"/>
</dbReference>
<evidence type="ECO:0000259" key="11">
    <source>
        <dbReference type="PROSITE" id="PS51643"/>
    </source>
</evidence>
<feature type="domain" description="HD Cas3-type" evidence="11">
    <location>
        <begin position="17"/>
        <end position="222"/>
    </location>
</feature>
<dbReference type="CDD" id="cd09641">
    <property type="entry name" value="Cas3''_I"/>
    <property type="match status" value="1"/>
</dbReference>
<keyword evidence="4" id="KW-0479">Metal-binding</keyword>
<evidence type="ECO:0000259" key="10">
    <source>
        <dbReference type="PROSITE" id="PS51194"/>
    </source>
</evidence>
<dbReference type="PROSITE" id="PS51194">
    <property type="entry name" value="HELICASE_CTER"/>
    <property type="match status" value="1"/>
</dbReference>
<feature type="domain" description="Helicase C-terminal" evidence="10">
    <location>
        <begin position="544"/>
        <end position="710"/>
    </location>
</feature>
<keyword evidence="7" id="KW-0347">Helicase</keyword>
<dbReference type="InterPro" id="IPR054712">
    <property type="entry name" value="Cas3-like_dom"/>
</dbReference>
<keyword evidence="6" id="KW-0378">Hydrolase</keyword>
<evidence type="ECO:0000256" key="7">
    <source>
        <dbReference type="ARBA" id="ARBA00022806"/>
    </source>
</evidence>
<evidence type="ECO:0000256" key="3">
    <source>
        <dbReference type="ARBA" id="ARBA00022722"/>
    </source>
</evidence>
<dbReference type="InterPro" id="IPR001650">
    <property type="entry name" value="Helicase_C-like"/>
</dbReference>
<dbReference type="SMART" id="SM00490">
    <property type="entry name" value="HELICc"/>
    <property type="match status" value="1"/>
</dbReference>
<accession>A0A943ELJ2</accession>
<comment type="similarity">
    <text evidence="2">In the central section; belongs to the CRISPR-associated helicase Cas3 family.</text>
</comment>
<reference evidence="12" key="1">
    <citation type="submission" date="2021-02" db="EMBL/GenBank/DDBJ databases">
        <title>Infant gut strain persistence is associated with maternal origin, phylogeny, and functional potential including surface adhesion and iron acquisition.</title>
        <authorList>
            <person name="Lou Y.C."/>
        </authorList>
    </citation>
    <scope>NUCLEOTIDE SEQUENCE</scope>
    <source>
        <strain evidence="12">L3_106_000M1_dasL3_106_000M1_concoct_15</strain>
    </source>
</reference>
<dbReference type="SMART" id="SM00487">
    <property type="entry name" value="DEXDc"/>
    <property type="match status" value="1"/>
</dbReference>
<evidence type="ECO:0000256" key="5">
    <source>
        <dbReference type="ARBA" id="ARBA00022741"/>
    </source>
</evidence>
<evidence type="ECO:0000256" key="6">
    <source>
        <dbReference type="ARBA" id="ARBA00022801"/>
    </source>
</evidence>
<dbReference type="GO" id="GO:0005524">
    <property type="term" value="F:ATP binding"/>
    <property type="evidence" value="ECO:0007669"/>
    <property type="project" value="UniProtKB-KW"/>
</dbReference>
<dbReference type="NCBIfam" id="TIGR01587">
    <property type="entry name" value="cas3_core"/>
    <property type="match status" value="1"/>
</dbReference>
<evidence type="ECO:0000256" key="4">
    <source>
        <dbReference type="ARBA" id="ARBA00022723"/>
    </source>
</evidence>
<dbReference type="InterPro" id="IPR014001">
    <property type="entry name" value="Helicase_ATP-bd"/>
</dbReference>
<keyword evidence="8" id="KW-0067">ATP-binding</keyword>
<dbReference type="SUPFAM" id="SSF52540">
    <property type="entry name" value="P-loop containing nucleoside triphosphate hydrolases"/>
    <property type="match status" value="1"/>
</dbReference>
<dbReference type="Pfam" id="PF18395">
    <property type="entry name" value="Cas3_C"/>
    <property type="match status" value="1"/>
</dbReference>
<dbReference type="InterPro" id="IPR011545">
    <property type="entry name" value="DEAD/DEAH_box_helicase_dom"/>
</dbReference>
<dbReference type="InterPro" id="IPR006474">
    <property type="entry name" value="Helicase_Cas3_CRISPR-ass_core"/>
</dbReference>
<keyword evidence="9" id="KW-0051">Antiviral defense</keyword>
<proteinExistence type="inferred from homology"/>
<evidence type="ECO:0000313" key="12">
    <source>
        <dbReference type="EMBL" id="MBS5520590.1"/>
    </source>
</evidence>
<keyword evidence="3" id="KW-0540">Nuclease</keyword>
<dbReference type="Pfam" id="PF00270">
    <property type="entry name" value="DEAD"/>
    <property type="match status" value="1"/>
</dbReference>
<dbReference type="AlphaFoldDB" id="A0A943ELJ2"/>
<keyword evidence="5" id="KW-0547">Nucleotide-binding</keyword>
<evidence type="ECO:0000256" key="8">
    <source>
        <dbReference type="ARBA" id="ARBA00022840"/>
    </source>
</evidence>
<dbReference type="InterPro" id="IPR006483">
    <property type="entry name" value="CRISPR-assoc_Cas3_HD"/>
</dbReference>
<protein>
    <submittedName>
        <fullName evidence="12">CRISPR-associated helicase Cas3</fullName>
    </submittedName>
</protein>
<comment type="caution">
    <text evidence="12">The sequence shown here is derived from an EMBL/GenBank/DDBJ whole genome shotgun (WGS) entry which is preliminary data.</text>
</comment>
<name>A0A943ELJ2_9FIRM</name>
<dbReference type="Proteomes" id="UP000754226">
    <property type="component" value="Unassembled WGS sequence"/>
</dbReference>
<dbReference type="GO" id="GO:0016787">
    <property type="term" value="F:hydrolase activity"/>
    <property type="evidence" value="ECO:0007669"/>
    <property type="project" value="UniProtKB-KW"/>
</dbReference>
<dbReference type="PROSITE" id="PS51643">
    <property type="entry name" value="HD_CAS3"/>
    <property type="match status" value="1"/>
</dbReference>
<dbReference type="GO" id="GO:0004386">
    <property type="term" value="F:helicase activity"/>
    <property type="evidence" value="ECO:0007669"/>
    <property type="project" value="UniProtKB-KW"/>
</dbReference>
<dbReference type="GO" id="GO:0004518">
    <property type="term" value="F:nuclease activity"/>
    <property type="evidence" value="ECO:0007669"/>
    <property type="project" value="UniProtKB-KW"/>
</dbReference>
<dbReference type="InterPro" id="IPR038257">
    <property type="entry name" value="CRISPR-assoc_Cas3_HD_sf"/>
</dbReference>
<organism evidence="12 13">
    <name type="scientific">Acidaminococcus intestini</name>
    <dbReference type="NCBI Taxonomy" id="187327"/>
    <lineage>
        <taxon>Bacteria</taxon>
        <taxon>Bacillati</taxon>
        <taxon>Bacillota</taxon>
        <taxon>Negativicutes</taxon>
        <taxon>Acidaminococcales</taxon>
        <taxon>Acidaminococcaceae</taxon>
        <taxon>Acidaminococcus</taxon>
    </lineage>
</organism>
<sequence length="918" mass="103753">MAFSDMLPLAAKASRQSRTEWLPLWMHLRDTAGVMEYLVNQWLPCSIKKVIFPQEEDPIRKIAVLLGATHDLGKATALFQSMILRNLDGVKERLQKMGLPISDNRIFREKGKSRHPIAGEAILLEAGFPLWFASIVGSHHGKPHEKGPSKWFETQLDPFSSTYVNYFDDPRKDVEDKWKTFHRQIIEEALSLAGYDSPESLPNLSMPAQMLLSGLLIMADWIASNTEFFPLISVDERGMESDYPTRIERGLERFQLPSVWNPTCFGMDDQGFQTRFGFTPNAVQKEMLTAVQESKDPGIFILEAQMGVGKTEAALAGAELLGTLHQSGGLFFGLPTQATSNGLFPRIKQWATEEANADEEILSIRLAHGAKDLNADYQKVFHGKAVVGEDCEEDSLMVHPWFEGNKQALLADFVVGTVDQLLLSALKQKHVMLRHLGIAGKVVIVDECHAYDTYMNQFLERALVWLGVYDVPVILLSATLPYERRTRLIQAYLGLRDQAASKQEREAWMTNKAYPLLTWTDGKTVRQKQIQGHFEKKKISLYRIHDQEIVTLLEKQLGEGGCAGIIVNTVRRAQKIAALLKESLKNYDILLFHAGFTRGRKALIEKQLIKRIGKNSSFERNHFIVVGTQVMEQSLDIDLDLLITDLCPMDLLFQRIGRVHRHKRIRLDNLNSPKVYILGANDKELLEEGTSAVYDEFLLERTKTILPNEFVIPDEISEYVQKVYDETYEIPIKNEAEIVTAYKLKLKKKKDAAQSNCLKLPSRSKLFAGQDTLEGLLTNSSNYDDVQAEMSVRDGIDSVEVILLKQGTQANEWLDPNGGTISYYSDHGLSDEEATQIANFKLRLPTLFGKPYMIGQVIQSLEQSSANRFKLWLHHPYLSGNLFLTLDNAGNGELVGYQVSYDGTTGFQYRKVEENEGT</sequence>